<evidence type="ECO:0000256" key="1">
    <source>
        <dbReference type="SAM" id="Phobius"/>
    </source>
</evidence>
<dbReference type="PANTHER" id="PTHR36834:SF1">
    <property type="entry name" value="INTEGRAL MEMBRANE PROTEIN"/>
    <property type="match status" value="1"/>
</dbReference>
<dbReference type="InterPro" id="IPR053150">
    <property type="entry name" value="Teicoplanin_resist-assoc"/>
</dbReference>
<keyword evidence="1" id="KW-1133">Transmembrane helix</keyword>
<keyword evidence="1" id="KW-0812">Transmembrane</keyword>
<evidence type="ECO:0000313" key="3">
    <source>
        <dbReference type="EMBL" id="PWE85453.1"/>
    </source>
</evidence>
<dbReference type="AlphaFoldDB" id="A0A2V1JQ48"/>
<dbReference type="Proteomes" id="UP000245288">
    <property type="component" value="Unassembled WGS sequence"/>
</dbReference>
<gene>
    <name evidence="3" type="ORF">LG34_15900</name>
</gene>
<accession>A0A2V1JQ48</accession>
<sequence>MFINNHKKQIRLLCRVLFALYIAGLVYFLFFADMLDRVGIERSYHYNVIPFREIRRFIVYADLLGPVAVISNLFGNIAIFMPFGFLVPILGRKKRKFWFTALASFELSLSVECIQLVTKTGCFDVDDIFLNTIGGMLGYLVYALVQRKRDRDADARRLKEQKH</sequence>
<keyword evidence="1" id="KW-0472">Membrane</keyword>
<protein>
    <recommendedName>
        <fullName evidence="2">VanZ-like domain-containing protein</fullName>
    </recommendedName>
</protein>
<dbReference type="RefSeq" id="WP_109216825.1">
    <property type="nucleotide sequence ID" value="NZ_JAQDGV010000005.1"/>
</dbReference>
<dbReference type="InterPro" id="IPR006976">
    <property type="entry name" value="VanZ-like"/>
</dbReference>
<evidence type="ECO:0000259" key="2">
    <source>
        <dbReference type="Pfam" id="PF04892"/>
    </source>
</evidence>
<keyword evidence="4" id="KW-1185">Reference proteome</keyword>
<dbReference type="OrthoDB" id="9805025at2"/>
<evidence type="ECO:0000313" key="4">
    <source>
        <dbReference type="Proteomes" id="UP000245288"/>
    </source>
</evidence>
<reference evidence="3 4" key="1">
    <citation type="submission" date="2014-09" db="EMBL/GenBank/DDBJ databases">
        <title>Butyrate-producing bacteria isolated from human gut.</title>
        <authorList>
            <person name="Zhang Q."/>
            <person name="Zhao L."/>
        </authorList>
    </citation>
    <scope>NUCLEOTIDE SEQUENCE [LARGE SCALE GENOMIC DNA]</scope>
    <source>
        <strain evidence="3 4">21</strain>
    </source>
</reference>
<dbReference type="PANTHER" id="PTHR36834">
    <property type="entry name" value="MEMBRANE PROTEIN-RELATED"/>
    <property type="match status" value="1"/>
</dbReference>
<proteinExistence type="predicted"/>
<feature type="transmembrane region" description="Helical" evidence="1">
    <location>
        <begin position="97"/>
        <end position="117"/>
    </location>
</feature>
<dbReference type="EMBL" id="JRFU01000201">
    <property type="protein sequence ID" value="PWE85453.1"/>
    <property type="molecule type" value="Genomic_DNA"/>
</dbReference>
<feature type="transmembrane region" description="Helical" evidence="1">
    <location>
        <begin position="69"/>
        <end position="90"/>
    </location>
</feature>
<feature type="transmembrane region" description="Helical" evidence="1">
    <location>
        <begin position="129"/>
        <end position="145"/>
    </location>
</feature>
<feature type="domain" description="VanZ-like" evidence="2">
    <location>
        <begin position="18"/>
        <end position="145"/>
    </location>
</feature>
<name>A0A2V1JQ48_EUBRA</name>
<organism evidence="3 4">
    <name type="scientific">Eubacterium ramulus</name>
    <dbReference type="NCBI Taxonomy" id="39490"/>
    <lineage>
        <taxon>Bacteria</taxon>
        <taxon>Bacillati</taxon>
        <taxon>Bacillota</taxon>
        <taxon>Clostridia</taxon>
        <taxon>Eubacteriales</taxon>
        <taxon>Eubacteriaceae</taxon>
        <taxon>Eubacterium</taxon>
    </lineage>
</organism>
<comment type="caution">
    <text evidence="3">The sequence shown here is derived from an EMBL/GenBank/DDBJ whole genome shotgun (WGS) entry which is preliminary data.</text>
</comment>
<feature type="transmembrane region" description="Helical" evidence="1">
    <location>
        <begin position="12"/>
        <end position="32"/>
    </location>
</feature>
<dbReference type="Pfam" id="PF04892">
    <property type="entry name" value="VanZ"/>
    <property type="match status" value="1"/>
</dbReference>